<dbReference type="eggNOG" id="COG1309">
    <property type="taxonomic scope" value="Bacteria"/>
</dbReference>
<keyword evidence="3" id="KW-0804">Transcription</keyword>
<evidence type="ECO:0000256" key="1">
    <source>
        <dbReference type="ARBA" id="ARBA00023015"/>
    </source>
</evidence>
<feature type="domain" description="HTH tetR-type" evidence="6">
    <location>
        <begin position="12"/>
        <end position="72"/>
    </location>
</feature>
<dbReference type="InterPro" id="IPR009057">
    <property type="entry name" value="Homeodomain-like_sf"/>
</dbReference>
<dbReference type="HOGENOM" id="CLU_069356_9_0_11"/>
<dbReference type="PROSITE" id="PS50977">
    <property type="entry name" value="HTH_TETR_2"/>
    <property type="match status" value="1"/>
</dbReference>
<evidence type="ECO:0000256" key="3">
    <source>
        <dbReference type="ARBA" id="ARBA00023163"/>
    </source>
</evidence>
<reference evidence="8 9" key="1">
    <citation type="journal article" date="2014" name="PLoS ONE">
        <title>Identification and Characterization of a New Erythromycin Biosynthetic Gene Cluster in Actinopolyspora erythraea YIM90600, a Novel Erythronolide-Producing Halophilic Actinomycete Isolated from Salt Field.</title>
        <authorList>
            <person name="Chen D."/>
            <person name="Feng J."/>
            <person name="Huang L."/>
            <person name="Zhang Q."/>
            <person name="Wu J."/>
            <person name="Zhu X."/>
            <person name="Duan Y."/>
            <person name="Xu Z."/>
        </authorList>
    </citation>
    <scope>NUCLEOTIDE SEQUENCE [LARGE SCALE GENOMIC DNA]</scope>
    <source>
        <strain evidence="8 9">YIM90600</strain>
    </source>
</reference>
<reference evidence="7 10" key="2">
    <citation type="submission" date="2017-08" db="EMBL/GenBank/DDBJ databases">
        <title>The complete genome sequence of moderately halophilic actinomycete Actinopolyspora erythraea YIM 90600, the producer of novel erythromycin, novel actinopolysporins A-C and tubercidin.</title>
        <authorList>
            <person name="Yin M."/>
            <person name="Tang S."/>
        </authorList>
    </citation>
    <scope>NUCLEOTIDE SEQUENCE [LARGE SCALE GENOMIC DNA]</scope>
    <source>
        <strain evidence="7 10">YIM 90600</strain>
    </source>
</reference>
<dbReference type="Pfam" id="PF00440">
    <property type="entry name" value="TetR_N"/>
    <property type="match status" value="1"/>
</dbReference>
<dbReference type="AlphaFoldDB" id="A0A099DA76"/>
<dbReference type="Proteomes" id="UP000215043">
    <property type="component" value="Chromosome"/>
</dbReference>
<dbReference type="InterPro" id="IPR036271">
    <property type="entry name" value="Tet_transcr_reg_TetR-rel_C_sf"/>
</dbReference>
<keyword evidence="9" id="KW-1185">Reference proteome</keyword>
<dbReference type="Gene3D" id="1.10.357.10">
    <property type="entry name" value="Tetracycline Repressor, domain 2"/>
    <property type="match status" value="1"/>
</dbReference>
<dbReference type="InterPro" id="IPR001647">
    <property type="entry name" value="HTH_TetR"/>
</dbReference>
<dbReference type="RefSeq" id="WP_043569660.1">
    <property type="nucleotide sequence ID" value="NZ_CP022752.1"/>
</dbReference>
<sequence length="252" mass="28098">MNEVTRREQLRAATELDIRRHARELLIREGQEAVTLRAIARELGITAPALYRYYDSREDLLARLAEDICGDLSAELNETMRDVEDEHLSKVFAVCRGFRRWALAHPREFALVFATPANPGGGRPGAEERDSPHAPAESTTRGDELGSVFLGVVGPLMAEGVTSSPPPSVPEELREGLADSQRDLATAFNTHGIEIPPEAVSAEAVYMLLRWWARLYGQVALEVFEKFPFDVSHADRLFESMLEELGRESGLR</sequence>
<dbReference type="PRINTS" id="PR00455">
    <property type="entry name" value="HTHTETR"/>
</dbReference>
<proteinExistence type="predicted"/>
<dbReference type="PANTHER" id="PTHR30055:SF234">
    <property type="entry name" value="HTH-TYPE TRANSCRIPTIONAL REGULATOR BETI"/>
    <property type="match status" value="1"/>
</dbReference>
<dbReference type="EMBL" id="JPMV01000007">
    <property type="protein sequence ID" value="KGI82979.1"/>
    <property type="molecule type" value="Genomic_DNA"/>
</dbReference>
<keyword evidence="2 4" id="KW-0238">DNA-binding</keyword>
<protein>
    <submittedName>
        <fullName evidence="8">TetR family transcriptional regulator</fullName>
    </submittedName>
    <submittedName>
        <fullName evidence="7">TetR/AcrR family transcriptional regulator</fullName>
    </submittedName>
</protein>
<evidence type="ECO:0000313" key="10">
    <source>
        <dbReference type="Proteomes" id="UP000215043"/>
    </source>
</evidence>
<dbReference type="GO" id="GO:0003700">
    <property type="term" value="F:DNA-binding transcription factor activity"/>
    <property type="evidence" value="ECO:0007669"/>
    <property type="project" value="TreeGrafter"/>
</dbReference>
<evidence type="ECO:0000313" key="9">
    <source>
        <dbReference type="Proteomes" id="UP000029737"/>
    </source>
</evidence>
<dbReference type="PANTHER" id="PTHR30055">
    <property type="entry name" value="HTH-TYPE TRANSCRIPTIONAL REGULATOR RUTR"/>
    <property type="match status" value="1"/>
</dbReference>
<dbReference type="GO" id="GO:0000976">
    <property type="term" value="F:transcription cis-regulatory region binding"/>
    <property type="evidence" value="ECO:0007669"/>
    <property type="project" value="TreeGrafter"/>
</dbReference>
<gene>
    <name evidence="7" type="ORF">CDG81_22975</name>
    <name evidence="8" type="ORF">IL38_01845</name>
</gene>
<organism evidence="7 10">
    <name type="scientific">Actinopolyspora erythraea</name>
    <dbReference type="NCBI Taxonomy" id="414996"/>
    <lineage>
        <taxon>Bacteria</taxon>
        <taxon>Bacillati</taxon>
        <taxon>Actinomycetota</taxon>
        <taxon>Actinomycetes</taxon>
        <taxon>Actinopolysporales</taxon>
        <taxon>Actinopolysporaceae</taxon>
        <taxon>Actinopolyspora</taxon>
    </lineage>
</organism>
<evidence type="ECO:0000256" key="5">
    <source>
        <dbReference type="SAM" id="MobiDB-lite"/>
    </source>
</evidence>
<evidence type="ECO:0000256" key="4">
    <source>
        <dbReference type="PROSITE-ProRule" id="PRU00335"/>
    </source>
</evidence>
<evidence type="ECO:0000259" key="6">
    <source>
        <dbReference type="PROSITE" id="PS50977"/>
    </source>
</evidence>
<accession>A0A099DA76</accession>
<dbReference type="InterPro" id="IPR050109">
    <property type="entry name" value="HTH-type_TetR-like_transc_reg"/>
</dbReference>
<evidence type="ECO:0000313" key="8">
    <source>
        <dbReference type="EMBL" id="KGI82979.1"/>
    </source>
</evidence>
<dbReference type="SUPFAM" id="SSF48498">
    <property type="entry name" value="Tetracyclin repressor-like, C-terminal domain"/>
    <property type="match status" value="1"/>
</dbReference>
<name>A0A099DA76_9ACTN</name>
<dbReference type="Pfam" id="PF13305">
    <property type="entry name" value="TetR_C_33"/>
    <property type="match status" value="1"/>
</dbReference>
<dbReference type="InterPro" id="IPR025996">
    <property type="entry name" value="MT1864/Rv1816-like_C"/>
</dbReference>
<dbReference type="Proteomes" id="UP000029737">
    <property type="component" value="Unassembled WGS sequence"/>
</dbReference>
<feature type="region of interest" description="Disordered" evidence="5">
    <location>
        <begin position="115"/>
        <end position="141"/>
    </location>
</feature>
<dbReference type="SUPFAM" id="SSF46689">
    <property type="entry name" value="Homeodomain-like"/>
    <property type="match status" value="1"/>
</dbReference>
<evidence type="ECO:0000256" key="2">
    <source>
        <dbReference type="ARBA" id="ARBA00023125"/>
    </source>
</evidence>
<dbReference type="OrthoDB" id="3210322at2"/>
<keyword evidence="1" id="KW-0805">Transcription regulation</keyword>
<dbReference type="KEGG" id="aey:CDG81_22975"/>
<evidence type="ECO:0000313" key="7">
    <source>
        <dbReference type="EMBL" id="ASU80653.1"/>
    </source>
</evidence>
<dbReference type="EMBL" id="CP022752">
    <property type="protein sequence ID" value="ASU80653.1"/>
    <property type="molecule type" value="Genomic_DNA"/>
</dbReference>
<feature type="DNA-binding region" description="H-T-H motif" evidence="4">
    <location>
        <begin position="35"/>
        <end position="54"/>
    </location>
</feature>